<reference evidence="2" key="1">
    <citation type="submission" date="2017-09" db="EMBL/GenBank/DDBJ databases">
        <title>Depth-based differentiation of microbial function through sediment-hosted aquifers and enrichment of novel symbionts in the deep terrestrial subsurface.</title>
        <authorList>
            <person name="Probst A.J."/>
            <person name="Ladd B."/>
            <person name="Jarett J.K."/>
            <person name="Geller-Mcgrath D.E."/>
            <person name="Sieber C.M.K."/>
            <person name="Emerson J.B."/>
            <person name="Anantharaman K."/>
            <person name="Thomas B.C."/>
            <person name="Malmstrom R."/>
            <person name="Stieglmeier M."/>
            <person name="Klingl A."/>
            <person name="Woyke T."/>
            <person name="Ryan C.M."/>
            <person name="Banfield J.F."/>
        </authorList>
    </citation>
    <scope>NUCLEOTIDE SEQUENCE [LARGE SCALE GENOMIC DNA]</scope>
</reference>
<proteinExistence type="predicted"/>
<dbReference type="Proteomes" id="UP000228711">
    <property type="component" value="Unassembled WGS sequence"/>
</dbReference>
<evidence type="ECO:0000313" key="2">
    <source>
        <dbReference type="Proteomes" id="UP000228711"/>
    </source>
</evidence>
<comment type="caution">
    <text evidence="1">The sequence shown here is derived from an EMBL/GenBank/DDBJ whole genome shotgun (WGS) entry which is preliminary data.</text>
</comment>
<gene>
    <name evidence="1" type="ORF">COT25_01405</name>
</gene>
<dbReference type="AlphaFoldDB" id="A0A2H0YTD1"/>
<accession>A0A2H0YTD1</accession>
<evidence type="ECO:0000313" key="1">
    <source>
        <dbReference type="EMBL" id="PIS41754.1"/>
    </source>
</evidence>
<name>A0A2H0YTD1_9BACT</name>
<organism evidence="1 2">
    <name type="scientific">Candidatus Kerfeldbacteria bacterium CG08_land_8_20_14_0_20_42_7</name>
    <dbReference type="NCBI Taxonomy" id="2014245"/>
    <lineage>
        <taxon>Bacteria</taxon>
        <taxon>Candidatus Kerfeldiibacteriota</taxon>
    </lineage>
</organism>
<protein>
    <submittedName>
        <fullName evidence="1">Uncharacterized protein</fullName>
    </submittedName>
</protein>
<sequence length="73" mass="8063">MLISLEEIMYKQIIEVKKGTNGAWTANLQGNLSLSAAGPTEEKAKEKLMMVFANAGMSSTLSEYRVHDVTEEQ</sequence>
<dbReference type="EMBL" id="PEXV01000053">
    <property type="protein sequence ID" value="PIS41754.1"/>
    <property type="molecule type" value="Genomic_DNA"/>
</dbReference>